<proteinExistence type="predicted"/>
<comment type="caution">
    <text evidence="1">The sequence shown here is derived from an EMBL/GenBank/DDBJ whole genome shotgun (WGS) entry which is preliminary data.</text>
</comment>
<evidence type="ECO:0000313" key="1">
    <source>
        <dbReference type="EMBL" id="KKK64615.1"/>
    </source>
</evidence>
<dbReference type="EMBL" id="LAZR01060942">
    <property type="protein sequence ID" value="KKK64615.1"/>
    <property type="molecule type" value="Genomic_DNA"/>
</dbReference>
<accession>A0A0F8XTQ7</accession>
<dbReference type="AlphaFoldDB" id="A0A0F8XTQ7"/>
<name>A0A0F8XTQ7_9ZZZZ</name>
<sequence>MKKNKDTIILAKIRRYIREAIKWHKVDDGMPEFWTTKDYKGSKPIKGIDSDISNSFYYTKSGKAIEEIAKKIYNLLKSPKHSHNNSFTKDCYDNICADNDDIKHKCMAESICKNIKRNPS</sequence>
<gene>
    <name evidence="1" type="ORF">LCGC14_2982400</name>
</gene>
<reference evidence="1" key="1">
    <citation type="journal article" date="2015" name="Nature">
        <title>Complex archaea that bridge the gap between prokaryotes and eukaryotes.</title>
        <authorList>
            <person name="Spang A."/>
            <person name="Saw J.H."/>
            <person name="Jorgensen S.L."/>
            <person name="Zaremba-Niedzwiedzka K."/>
            <person name="Martijn J."/>
            <person name="Lind A.E."/>
            <person name="van Eijk R."/>
            <person name="Schleper C."/>
            <person name="Guy L."/>
            <person name="Ettema T.J."/>
        </authorList>
    </citation>
    <scope>NUCLEOTIDE SEQUENCE</scope>
</reference>
<protein>
    <submittedName>
        <fullName evidence="1">Uncharacterized protein</fullName>
    </submittedName>
</protein>
<organism evidence="1">
    <name type="scientific">marine sediment metagenome</name>
    <dbReference type="NCBI Taxonomy" id="412755"/>
    <lineage>
        <taxon>unclassified sequences</taxon>
        <taxon>metagenomes</taxon>
        <taxon>ecological metagenomes</taxon>
    </lineage>
</organism>